<dbReference type="InterPro" id="IPR010982">
    <property type="entry name" value="Lambda_DNA-bd_dom_sf"/>
</dbReference>
<keyword evidence="4" id="KW-1185">Reference proteome</keyword>
<dbReference type="STRING" id="545694.TREPR_1406"/>
<dbReference type="EMBL" id="CP001843">
    <property type="protein sequence ID" value="AEF85550.1"/>
    <property type="molecule type" value="Genomic_DNA"/>
</dbReference>
<protein>
    <submittedName>
        <fullName evidence="3">Addiction module antidote protein, HigA family</fullName>
    </submittedName>
</protein>
<reference evidence="4" key="1">
    <citation type="submission" date="2009-12" db="EMBL/GenBank/DDBJ databases">
        <title>Complete sequence of Treponema primitia strain ZAS-2.</title>
        <authorList>
            <person name="Tetu S.G."/>
            <person name="Matson E."/>
            <person name="Ren Q."/>
            <person name="Seshadri R."/>
            <person name="Elbourne L."/>
            <person name="Hassan K.A."/>
            <person name="Durkin A."/>
            <person name="Radune D."/>
            <person name="Mohamoud Y."/>
            <person name="Shay R."/>
            <person name="Jin S."/>
            <person name="Zhang X."/>
            <person name="Lucey K."/>
            <person name="Ballor N.R."/>
            <person name="Ottesen E."/>
            <person name="Rosenthal R."/>
            <person name="Allen A."/>
            <person name="Leadbetter J.R."/>
            <person name="Paulsen I.T."/>
        </authorList>
    </citation>
    <scope>NUCLEOTIDE SEQUENCE [LARGE SCALE GENOMIC DNA]</scope>
    <source>
        <strain evidence="4">ATCC BAA-887 / DSM 12427 / ZAS-2</strain>
    </source>
</reference>
<dbReference type="PANTHER" id="PTHR36924">
    <property type="entry name" value="ANTITOXIN HIGA-1"/>
    <property type="match status" value="1"/>
</dbReference>
<accession>F5YQ83</accession>
<evidence type="ECO:0000313" key="3">
    <source>
        <dbReference type="EMBL" id="AEF85550.1"/>
    </source>
</evidence>
<dbReference type="SUPFAM" id="SSF47413">
    <property type="entry name" value="lambda repressor-like DNA-binding domains"/>
    <property type="match status" value="1"/>
</dbReference>
<dbReference type="GO" id="GO:0003677">
    <property type="term" value="F:DNA binding"/>
    <property type="evidence" value="ECO:0007669"/>
    <property type="project" value="UniProtKB-KW"/>
</dbReference>
<evidence type="ECO:0000313" key="4">
    <source>
        <dbReference type="Proteomes" id="UP000009223"/>
    </source>
</evidence>
<dbReference type="PANTHER" id="PTHR36924:SF1">
    <property type="entry name" value="ANTITOXIN HIGA-1"/>
    <property type="match status" value="1"/>
</dbReference>
<gene>
    <name evidence="3" type="primary">higA_2</name>
    <name evidence="3" type="ordered locus">TREPR_1406</name>
</gene>
<organism evidence="3 4">
    <name type="scientific">Treponema primitia (strain ATCC BAA-887 / DSM 12427 / ZAS-2)</name>
    <dbReference type="NCBI Taxonomy" id="545694"/>
    <lineage>
        <taxon>Bacteria</taxon>
        <taxon>Pseudomonadati</taxon>
        <taxon>Spirochaetota</taxon>
        <taxon>Spirochaetia</taxon>
        <taxon>Spirochaetales</taxon>
        <taxon>Treponemataceae</taxon>
        <taxon>Treponema</taxon>
    </lineage>
</organism>
<dbReference type="SMART" id="SM00530">
    <property type="entry name" value="HTH_XRE"/>
    <property type="match status" value="1"/>
</dbReference>
<dbReference type="OrthoDB" id="3174593at2"/>
<dbReference type="AlphaFoldDB" id="F5YQ83"/>
<feature type="domain" description="HTH cro/C1-type" evidence="2">
    <location>
        <begin position="22"/>
        <end position="69"/>
    </location>
</feature>
<dbReference type="NCBIfam" id="TIGR02607">
    <property type="entry name" value="antidote_HigA"/>
    <property type="match status" value="1"/>
</dbReference>
<dbReference type="HOGENOM" id="CLU_140230_2_2_12"/>
<dbReference type="InterPro" id="IPR013430">
    <property type="entry name" value="Toxin_antidote_HigA"/>
</dbReference>
<name>F5YQ83_TREPZ</name>
<evidence type="ECO:0000256" key="1">
    <source>
        <dbReference type="ARBA" id="ARBA00023125"/>
    </source>
</evidence>
<evidence type="ECO:0000259" key="2">
    <source>
        <dbReference type="PROSITE" id="PS50943"/>
    </source>
</evidence>
<proteinExistence type="predicted"/>
<dbReference type="KEGG" id="tpi:TREPR_1406"/>
<dbReference type="InterPro" id="IPR001387">
    <property type="entry name" value="Cro/C1-type_HTH"/>
</dbReference>
<sequence length="99" mass="10906">MKQTRKPVHPGKVFLEDVLVPLNLTITDAAALLGITRKTLSEFVNGKSALSPVMALRIAKATHTTAESWLTMQIKRTLWEAEQYELSGIKDFPQVGVSA</sequence>
<dbReference type="CDD" id="cd00093">
    <property type="entry name" value="HTH_XRE"/>
    <property type="match status" value="1"/>
</dbReference>
<dbReference type="eggNOG" id="COG3093">
    <property type="taxonomic scope" value="Bacteria"/>
</dbReference>
<dbReference type="Proteomes" id="UP000009223">
    <property type="component" value="Chromosome"/>
</dbReference>
<dbReference type="Gene3D" id="1.10.260.40">
    <property type="entry name" value="lambda repressor-like DNA-binding domains"/>
    <property type="match status" value="1"/>
</dbReference>
<dbReference type="RefSeq" id="WP_015708685.1">
    <property type="nucleotide sequence ID" value="NC_015578.1"/>
</dbReference>
<keyword evidence="1" id="KW-0238">DNA-binding</keyword>
<dbReference type="Pfam" id="PF01381">
    <property type="entry name" value="HTH_3"/>
    <property type="match status" value="1"/>
</dbReference>
<reference evidence="3 4" key="2">
    <citation type="journal article" date="2011" name="ISME J.">
        <title>RNA-seq reveals cooperative metabolic interactions between two termite-gut spirochete species in co-culture.</title>
        <authorList>
            <person name="Rosenthal A.Z."/>
            <person name="Matson E.G."/>
            <person name="Eldar A."/>
            <person name="Leadbetter J.R."/>
        </authorList>
    </citation>
    <scope>NUCLEOTIDE SEQUENCE [LARGE SCALE GENOMIC DNA]</scope>
    <source>
        <strain evidence="4">ATCC BAA-887 / DSM 12427 / ZAS-2</strain>
    </source>
</reference>
<dbReference type="PROSITE" id="PS50943">
    <property type="entry name" value="HTH_CROC1"/>
    <property type="match status" value="1"/>
</dbReference>